<dbReference type="NCBIfam" id="TIGR04274">
    <property type="entry name" value="hypoxanDNAglyco"/>
    <property type="match status" value="1"/>
</dbReference>
<dbReference type="SUPFAM" id="SSF52141">
    <property type="entry name" value="Uracil-DNA glycosylase-like"/>
    <property type="match status" value="1"/>
</dbReference>
<gene>
    <name evidence="2" type="ORF">LEA_00610</name>
</gene>
<name>K1U7E4_9ZZZZ</name>
<proteinExistence type="predicted"/>
<dbReference type="EMBL" id="AJWY01000436">
    <property type="protein sequence ID" value="EKC81182.1"/>
    <property type="molecule type" value="Genomic_DNA"/>
</dbReference>
<dbReference type="Gene3D" id="3.40.470.10">
    <property type="entry name" value="Uracil-DNA glycosylase-like domain"/>
    <property type="match status" value="1"/>
</dbReference>
<dbReference type="SMART" id="SM00987">
    <property type="entry name" value="UreE_C"/>
    <property type="match status" value="1"/>
</dbReference>
<accession>K1U7E4</accession>
<evidence type="ECO:0000259" key="1">
    <source>
        <dbReference type="SMART" id="SM00986"/>
    </source>
</evidence>
<sequence length="174" mass="18702">MNTKQPYTHVGPGLPPLYGAQAKALILGSFPSPKSRTQGFYYGHPQNRFWPLMATLTHSPTPAWEDLDAKRAIIIGSGLAVWDVIHACSIRGASDASIKNVEPNDLAALVNRLGVQAIFCNGATSGRLYRKYAQPLTGLEAVVLPSTSPANAAFTMPRLLDAWGTALEGYVNKP</sequence>
<dbReference type="AlphaFoldDB" id="K1U7E4"/>
<feature type="domain" description="Uracil-DNA glycosylase-like" evidence="1">
    <location>
        <begin position="15"/>
        <end position="167"/>
    </location>
</feature>
<dbReference type="SMART" id="SM00986">
    <property type="entry name" value="UDG"/>
    <property type="match status" value="1"/>
</dbReference>
<comment type="caution">
    <text evidence="2">The sequence shown here is derived from an EMBL/GenBank/DDBJ whole genome shotgun (WGS) entry which is preliminary data.</text>
</comment>
<dbReference type="Pfam" id="PF03167">
    <property type="entry name" value="UDG"/>
    <property type="match status" value="1"/>
</dbReference>
<dbReference type="InterPro" id="IPR036895">
    <property type="entry name" value="Uracil-DNA_glycosylase-like_sf"/>
</dbReference>
<protein>
    <submittedName>
        <fullName evidence="2">G:T/U mismatch-specific DNA glycosylase</fullName>
    </submittedName>
</protein>
<dbReference type="CDD" id="cd10032">
    <property type="entry name" value="UDG-F6_HDG"/>
    <property type="match status" value="1"/>
</dbReference>
<dbReference type="InterPro" id="IPR026353">
    <property type="entry name" value="Hypoxan-DNA_Glyclase"/>
</dbReference>
<organism evidence="2">
    <name type="scientific">human gut metagenome</name>
    <dbReference type="NCBI Taxonomy" id="408170"/>
    <lineage>
        <taxon>unclassified sequences</taxon>
        <taxon>metagenomes</taxon>
        <taxon>organismal metagenomes</taxon>
    </lineage>
</organism>
<evidence type="ECO:0000313" key="2">
    <source>
        <dbReference type="EMBL" id="EKC81182.1"/>
    </source>
</evidence>
<dbReference type="InterPro" id="IPR005122">
    <property type="entry name" value="Uracil-DNA_glycosylase-like"/>
</dbReference>
<reference evidence="2" key="1">
    <citation type="journal article" date="2013" name="Environ. Microbiol.">
        <title>Microbiota from the distal guts of lean and obese adolescents exhibit partial functional redundancy besides clear differences in community structure.</title>
        <authorList>
            <person name="Ferrer M."/>
            <person name="Ruiz A."/>
            <person name="Lanza F."/>
            <person name="Haange S.B."/>
            <person name="Oberbach A."/>
            <person name="Till H."/>
            <person name="Bargiela R."/>
            <person name="Campoy C."/>
            <person name="Segura M.T."/>
            <person name="Richter M."/>
            <person name="von Bergen M."/>
            <person name="Seifert J."/>
            <person name="Suarez A."/>
        </authorList>
    </citation>
    <scope>NUCLEOTIDE SEQUENCE</scope>
</reference>